<dbReference type="AlphaFoldDB" id="A0A6A6WLX9"/>
<proteinExistence type="predicted"/>
<evidence type="ECO:0000313" key="2">
    <source>
        <dbReference type="EMBL" id="KAF2763173.1"/>
    </source>
</evidence>
<gene>
    <name evidence="2" type="ORF">EJ05DRAFT_506791</name>
</gene>
<name>A0A6A6WLX9_9PEZI</name>
<dbReference type="GeneID" id="54488914"/>
<evidence type="ECO:0000313" key="3">
    <source>
        <dbReference type="Proteomes" id="UP000799437"/>
    </source>
</evidence>
<accession>A0A6A6WLX9</accession>
<dbReference type="EMBL" id="ML996565">
    <property type="protein sequence ID" value="KAF2763173.1"/>
    <property type="molecule type" value="Genomic_DNA"/>
</dbReference>
<evidence type="ECO:0000256" key="1">
    <source>
        <dbReference type="SAM" id="MobiDB-lite"/>
    </source>
</evidence>
<dbReference type="OrthoDB" id="2998291at2759"/>
<reference evidence="2" key="1">
    <citation type="journal article" date="2020" name="Stud. Mycol.">
        <title>101 Dothideomycetes genomes: a test case for predicting lifestyles and emergence of pathogens.</title>
        <authorList>
            <person name="Haridas S."/>
            <person name="Albert R."/>
            <person name="Binder M."/>
            <person name="Bloem J."/>
            <person name="Labutti K."/>
            <person name="Salamov A."/>
            <person name="Andreopoulos B."/>
            <person name="Baker S."/>
            <person name="Barry K."/>
            <person name="Bills G."/>
            <person name="Bluhm B."/>
            <person name="Cannon C."/>
            <person name="Castanera R."/>
            <person name="Culley D."/>
            <person name="Daum C."/>
            <person name="Ezra D."/>
            <person name="Gonzalez J."/>
            <person name="Henrissat B."/>
            <person name="Kuo A."/>
            <person name="Liang C."/>
            <person name="Lipzen A."/>
            <person name="Lutzoni F."/>
            <person name="Magnuson J."/>
            <person name="Mondo S."/>
            <person name="Nolan M."/>
            <person name="Ohm R."/>
            <person name="Pangilinan J."/>
            <person name="Park H.-J."/>
            <person name="Ramirez L."/>
            <person name="Alfaro M."/>
            <person name="Sun H."/>
            <person name="Tritt A."/>
            <person name="Yoshinaga Y."/>
            <person name="Zwiers L.-H."/>
            <person name="Turgeon B."/>
            <person name="Goodwin S."/>
            <person name="Spatafora J."/>
            <person name="Crous P."/>
            <person name="Grigoriev I."/>
        </authorList>
    </citation>
    <scope>NUCLEOTIDE SEQUENCE</scope>
    <source>
        <strain evidence="2">CBS 121739</strain>
    </source>
</reference>
<feature type="region of interest" description="Disordered" evidence="1">
    <location>
        <begin position="108"/>
        <end position="130"/>
    </location>
</feature>
<dbReference type="RefSeq" id="XP_033605624.1">
    <property type="nucleotide sequence ID" value="XM_033747860.1"/>
</dbReference>
<organism evidence="2 3">
    <name type="scientific">Pseudovirgaria hyperparasitica</name>
    <dbReference type="NCBI Taxonomy" id="470096"/>
    <lineage>
        <taxon>Eukaryota</taxon>
        <taxon>Fungi</taxon>
        <taxon>Dikarya</taxon>
        <taxon>Ascomycota</taxon>
        <taxon>Pezizomycotina</taxon>
        <taxon>Dothideomycetes</taxon>
        <taxon>Dothideomycetes incertae sedis</taxon>
        <taxon>Acrospermales</taxon>
        <taxon>Acrospermaceae</taxon>
        <taxon>Pseudovirgaria</taxon>
    </lineage>
</organism>
<sequence>MSNLFARHFSAQSPTKLHLARANLRCHVHSKLQVSSFATTWCNTLAQANPSSPGQGSTNQPKFSLEDLGATRGTKYFLIAALSVVGTAETYTYARWIHGWWTNRGVVEEGGDDEAEGTPWWESRDALRKD</sequence>
<dbReference type="Proteomes" id="UP000799437">
    <property type="component" value="Unassembled WGS sequence"/>
</dbReference>
<protein>
    <submittedName>
        <fullName evidence="2">Uncharacterized protein</fullName>
    </submittedName>
</protein>
<keyword evidence="3" id="KW-1185">Reference proteome</keyword>